<keyword evidence="3" id="KW-1185">Reference proteome</keyword>
<dbReference type="GO" id="GO:0050660">
    <property type="term" value="F:flavin adenine dinucleotide binding"/>
    <property type="evidence" value="ECO:0007669"/>
    <property type="project" value="TreeGrafter"/>
</dbReference>
<dbReference type="InterPro" id="IPR050982">
    <property type="entry name" value="Auxin_biosynth/cation_transpt"/>
</dbReference>
<name>A0A542E124_9MICO</name>
<proteinExistence type="predicted"/>
<evidence type="ECO:0000313" key="2">
    <source>
        <dbReference type="EMBL" id="TQJ09036.1"/>
    </source>
</evidence>
<dbReference type="PANTHER" id="PTHR43539">
    <property type="entry name" value="FLAVIN-BINDING MONOOXYGENASE-LIKE PROTEIN (AFU_ORTHOLOGUE AFUA_4G09220)"/>
    <property type="match status" value="1"/>
</dbReference>
<dbReference type="NCBIfam" id="NF040505">
    <property type="entry name" value="ArsO_flavin_mono"/>
    <property type="match status" value="1"/>
</dbReference>
<dbReference type="PRINTS" id="PR00469">
    <property type="entry name" value="PNDRDTASEII"/>
</dbReference>
<keyword evidence="1" id="KW-0560">Oxidoreductase</keyword>
<dbReference type="Proteomes" id="UP000317893">
    <property type="component" value="Unassembled WGS sequence"/>
</dbReference>
<dbReference type="Gene3D" id="3.50.50.60">
    <property type="entry name" value="FAD/NAD(P)-binding domain"/>
    <property type="match status" value="1"/>
</dbReference>
<dbReference type="SUPFAM" id="SSF51905">
    <property type="entry name" value="FAD/NAD(P)-binding domain"/>
    <property type="match status" value="2"/>
</dbReference>
<dbReference type="InterPro" id="IPR036188">
    <property type="entry name" value="FAD/NAD-bd_sf"/>
</dbReference>
<dbReference type="AlphaFoldDB" id="A0A542E124"/>
<dbReference type="PRINTS" id="PR00368">
    <property type="entry name" value="FADPNR"/>
</dbReference>
<dbReference type="PANTHER" id="PTHR43539:SF78">
    <property type="entry name" value="FLAVIN-CONTAINING MONOOXYGENASE"/>
    <property type="match status" value="1"/>
</dbReference>
<gene>
    <name evidence="2" type="ORF">FB458_2140</name>
</gene>
<dbReference type="Pfam" id="PF13738">
    <property type="entry name" value="Pyr_redox_3"/>
    <property type="match status" value="1"/>
</dbReference>
<organism evidence="2 3">
    <name type="scientific">Lapillicoccus jejuensis</name>
    <dbReference type="NCBI Taxonomy" id="402171"/>
    <lineage>
        <taxon>Bacteria</taxon>
        <taxon>Bacillati</taxon>
        <taxon>Actinomycetota</taxon>
        <taxon>Actinomycetes</taxon>
        <taxon>Micrococcales</taxon>
        <taxon>Intrasporangiaceae</taxon>
        <taxon>Lapillicoccus</taxon>
    </lineage>
</organism>
<dbReference type="RefSeq" id="WP_141848467.1">
    <property type="nucleotide sequence ID" value="NZ_BAAAPR010000005.1"/>
</dbReference>
<reference evidence="2 3" key="1">
    <citation type="submission" date="2019-06" db="EMBL/GenBank/DDBJ databases">
        <title>Sequencing the genomes of 1000 actinobacteria strains.</title>
        <authorList>
            <person name="Klenk H.-P."/>
        </authorList>
    </citation>
    <scope>NUCLEOTIDE SEQUENCE [LARGE SCALE GENOMIC DNA]</scope>
    <source>
        <strain evidence="2 3">DSM 18607</strain>
    </source>
</reference>
<dbReference type="GO" id="GO:0004497">
    <property type="term" value="F:monooxygenase activity"/>
    <property type="evidence" value="ECO:0007669"/>
    <property type="project" value="TreeGrafter"/>
</dbReference>
<sequence>MTTARPTLWDGPSPVGAVDEGSWPVVVVGAGQAGLATAYHLRRAGLELGRDVVLLDADDRPGGSWRRMWPSLRLFSPPAFSSLPGRPMPPADDPYPGAAHVAAYLQDHEQRYGVVVRRGVRVTGVARDGDALAVTGLDAGAGVERRWRARHVVSATGTWTRPFVPAVPGRDVFAGRQLHSASYRGVEDVAGARVLVVGGGNSGAQLMAEVSAVARATWVTLRPPRFLPDDVDGRRLFEVATARRRALLAGEADPGGVGGLGDVVAVASVREARDAGRLRTAPMVAALTPTGAVWPDGTTDELDVVLWCTGFRPELRHLRPLRLPTVDGHPRTDGTTCVDEPRLHLVGYGDWTGPASATLVGVGPTAKETAARVVADLRRLDSPLT</sequence>
<evidence type="ECO:0000256" key="1">
    <source>
        <dbReference type="ARBA" id="ARBA00023002"/>
    </source>
</evidence>
<evidence type="ECO:0000313" key="3">
    <source>
        <dbReference type="Proteomes" id="UP000317893"/>
    </source>
</evidence>
<comment type="caution">
    <text evidence="2">The sequence shown here is derived from an EMBL/GenBank/DDBJ whole genome shotgun (WGS) entry which is preliminary data.</text>
</comment>
<dbReference type="EMBL" id="VFMN01000001">
    <property type="protein sequence ID" value="TQJ09036.1"/>
    <property type="molecule type" value="Genomic_DNA"/>
</dbReference>
<dbReference type="OrthoDB" id="178899at2"/>
<accession>A0A542E124</accession>
<protein>
    <submittedName>
        <fullName evidence="2">Putative flavoprotein involved in K+ transport</fullName>
    </submittedName>
</protein>